<name>A0A1F5EHW9_9BACT</name>
<protein>
    <submittedName>
        <fullName evidence="1">Uncharacterized protein</fullName>
    </submittedName>
</protein>
<evidence type="ECO:0000313" key="2">
    <source>
        <dbReference type="Proteomes" id="UP000179003"/>
    </source>
</evidence>
<proteinExistence type="predicted"/>
<dbReference type="AlphaFoldDB" id="A0A1F5EHW9"/>
<evidence type="ECO:0000313" key="1">
    <source>
        <dbReference type="EMBL" id="OGD66953.1"/>
    </source>
</evidence>
<gene>
    <name evidence="1" type="ORF">A2442_00090</name>
</gene>
<dbReference type="STRING" id="1797582.A2442_00090"/>
<reference evidence="1 2" key="1">
    <citation type="journal article" date="2016" name="Nat. Commun.">
        <title>Thousands of microbial genomes shed light on interconnected biogeochemical processes in an aquifer system.</title>
        <authorList>
            <person name="Anantharaman K."/>
            <person name="Brown C.T."/>
            <person name="Hug L.A."/>
            <person name="Sharon I."/>
            <person name="Castelle C.J."/>
            <person name="Probst A.J."/>
            <person name="Thomas B.C."/>
            <person name="Singh A."/>
            <person name="Wilkins M.J."/>
            <person name="Karaoz U."/>
            <person name="Brodie E.L."/>
            <person name="Williams K.H."/>
            <person name="Hubbard S.S."/>
            <person name="Banfield J.F."/>
        </authorList>
    </citation>
    <scope>NUCLEOTIDE SEQUENCE [LARGE SCALE GENOMIC DNA]</scope>
</reference>
<sequence>MKKIINIFLIINLLILPTFFYKTQKAEALFGVGDVVFDPGNFVKNAMTAVTTVKQLALSMQDYLKEFVLDPIAYFAAKSLIQGMTESSISWINSGFSGAPAFVTDVDFFVRQLEEDVTLQWDSEVAGRLGASPSAGVIRSALIMQHIAAPAPAYLDMNIEGTAYTWGWDEWSNATYKGNSPVSSFINESQRLDAEIERKQTIEQTKWNWSDGFLAMQDCPNGPASPCQTITPGQTISQAISKTLGSGQDALVAADEIDEIIMGVLTTLSEQVLGSTGLFAANTPGPSGTSLLQALGTIQTVNVSTLTGLLNGINADIVAENAFVGKNNQVLTASNSVMNTLLSLKACYIAKGASVVAVNNEIASTAVAQTNISNDTTLANNNINNLNSLKAVISSPSATTAQLNSVTLNYQNLQSSGSLYNAIELSDAEDYREQLVIRNNQLLQQLNQCNNPWLP</sequence>
<organism evidence="1 2">
    <name type="scientific">Candidatus Campbellbacteria bacterium RIFOXYC2_FULL_35_25</name>
    <dbReference type="NCBI Taxonomy" id="1797582"/>
    <lineage>
        <taxon>Bacteria</taxon>
        <taxon>Candidatus Campbelliibacteriota</taxon>
    </lineage>
</organism>
<accession>A0A1F5EHW9</accession>
<dbReference type="EMBL" id="MFAE01000011">
    <property type="protein sequence ID" value="OGD66953.1"/>
    <property type="molecule type" value="Genomic_DNA"/>
</dbReference>
<dbReference type="Proteomes" id="UP000179003">
    <property type="component" value="Unassembled WGS sequence"/>
</dbReference>
<comment type="caution">
    <text evidence="1">The sequence shown here is derived from an EMBL/GenBank/DDBJ whole genome shotgun (WGS) entry which is preliminary data.</text>
</comment>